<dbReference type="EMBL" id="CAJRAU010000007">
    <property type="protein sequence ID" value="CAG5072983.1"/>
    <property type="molecule type" value="Genomic_DNA"/>
</dbReference>
<proteinExistence type="predicted"/>
<reference evidence="1 2" key="1">
    <citation type="submission" date="2021-04" db="EMBL/GenBank/DDBJ databases">
        <authorList>
            <person name="Rodrigo-Torres L."/>
            <person name="Arahal R. D."/>
            <person name="Lucena T."/>
        </authorList>
    </citation>
    <scope>NUCLEOTIDE SEQUENCE [LARGE SCALE GENOMIC DNA]</scope>
    <source>
        <strain evidence="1 2">CECT 9623</strain>
    </source>
</reference>
<organism evidence="1 2">
    <name type="scientific">Dyadobacter linearis</name>
    <dbReference type="NCBI Taxonomy" id="2823330"/>
    <lineage>
        <taxon>Bacteria</taxon>
        <taxon>Pseudomonadati</taxon>
        <taxon>Bacteroidota</taxon>
        <taxon>Cytophagia</taxon>
        <taxon>Cytophagales</taxon>
        <taxon>Spirosomataceae</taxon>
        <taxon>Dyadobacter</taxon>
    </lineage>
</organism>
<protein>
    <recommendedName>
        <fullName evidence="3">Beta-lactamase</fullName>
    </recommendedName>
</protein>
<sequence>MKTQLLKSVSACLIVSTVLFSTSCKEDQILQESQVEQNIRDDSNAKLLGTKLDKFVFAQKIEDYLYNVGFGYSIYVEGEEIFKGNGGEGFARKGFEVGGAKPHGASVRQETLAATQFVTALAVLKTLRKYNISVKAKVWPYLPKGWVPSQKFKSLSFEQLLAHKTGLSNVFAPNKIKLVVEGKIDNAPLIGNADINYSLLGIITPFVEAVELSKKGNATRLNLLNKVPMAFNTYANAFGEIVLANVFVPAGLPYANRVSWSAWNESGPINASLATQGYPALKGDAPGLDKAEVVAHAGATGLYLSASEFAKIQSAASQFKIVSSDDLKLMKDSLLGFTGKINGGAGTYYYKTDSGLNCETMIMDFGKVQVCILANSTQNDFVQNPAAIAKLFDQSLH</sequence>
<dbReference type="PROSITE" id="PS51257">
    <property type="entry name" value="PROKAR_LIPOPROTEIN"/>
    <property type="match status" value="1"/>
</dbReference>
<evidence type="ECO:0000313" key="2">
    <source>
        <dbReference type="Proteomes" id="UP000679725"/>
    </source>
</evidence>
<dbReference type="Proteomes" id="UP000679725">
    <property type="component" value="Unassembled WGS sequence"/>
</dbReference>
<evidence type="ECO:0008006" key="3">
    <source>
        <dbReference type="Google" id="ProtNLM"/>
    </source>
</evidence>
<keyword evidence="2" id="KW-1185">Reference proteome</keyword>
<accession>A0ABM8UVZ5</accession>
<dbReference type="RefSeq" id="WP_215235781.1">
    <property type="nucleotide sequence ID" value="NZ_CAJRAU010000007.1"/>
</dbReference>
<gene>
    <name evidence="1" type="ORF">DYBT9623_04515</name>
</gene>
<name>A0ABM8UVZ5_9BACT</name>
<dbReference type="Gene3D" id="3.40.710.10">
    <property type="entry name" value="DD-peptidase/beta-lactamase superfamily"/>
    <property type="match status" value="1"/>
</dbReference>
<evidence type="ECO:0000313" key="1">
    <source>
        <dbReference type="EMBL" id="CAG5072983.1"/>
    </source>
</evidence>
<dbReference type="InterPro" id="IPR012338">
    <property type="entry name" value="Beta-lactam/transpept-like"/>
</dbReference>
<comment type="caution">
    <text evidence="1">The sequence shown here is derived from an EMBL/GenBank/DDBJ whole genome shotgun (WGS) entry which is preliminary data.</text>
</comment>
<dbReference type="SUPFAM" id="SSF56601">
    <property type="entry name" value="beta-lactamase/transpeptidase-like"/>
    <property type="match status" value="1"/>
</dbReference>